<protein>
    <submittedName>
        <fullName evidence="1">Uncharacterized protein</fullName>
    </submittedName>
</protein>
<dbReference type="EMBL" id="OU899036">
    <property type="protein sequence ID" value="CAH1731230.1"/>
    <property type="molecule type" value="Genomic_DNA"/>
</dbReference>
<reference evidence="1" key="1">
    <citation type="submission" date="2022-02" db="EMBL/GenBank/DDBJ databases">
        <authorList>
            <person name="King R."/>
        </authorList>
    </citation>
    <scope>NUCLEOTIDE SEQUENCE</scope>
</reference>
<gene>
    <name evidence="1" type="ORF">APHIGO_LOCUS7983</name>
</gene>
<name>A0A9P0J8P3_APHGO</name>
<keyword evidence="2" id="KW-1185">Reference proteome</keyword>
<proteinExistence type="predicted"/>
<accession>A0A9P0J8P3</accession>
<dbReference type="Proteomes" id="UP001154329">
    <property type="component" value="Chromosome 3"/>
</dbReference>
<evidence type="ECO:0000313" key="2">
    <source>
        <dbReference type="Proteomes" id="UP001154329"/>
    </source>
</evidence>
<dbReference type="AlphaFoldDB" id="A0A9P0J8P3"/>
<evidence type="ECO:0000313" key="1">
    <source>
        <dbReference type="EMBL" id="CAH1731230.1"/>
    </source>
</evidence>
<reference evidence="1" key="2">
    <citation type="submission" date="2022-10" db="EMBL/GenBank/DDBJ databases">
        <authorList>
            <consortium name="ENA_rothamsted_submissions"/>
            <consortium name="culmorum"/>
            <person name="King R."/>
        </authorList>
    </citation>
    <scope>NUCLEOTIDE SEQUENCE</scope>
</reference>
<sequence>MSPKQCNYNPTLAVEYSAPASDGDVGSPLETIRMNVYQMYEHVDWVNELESLATIPYMSARSMVRVRRLRRDLIDSLLRLSHTAHRFLRHGDPLVRRFAELLTTETALLIGRLYDMAWVGSPLMVV</sequence>
<organism evidence="1 2">
    <name type="scientific">Aphis gossypii</name>
    <name type="common">Cotton aphid</name>
    <dbReference type="NCBI Taxonomy" id="80765"/>
    <lineage>
        <taxon>Eukaryota</taxon>
        <taxon>Metazoa</taxon>
        <taxon>Ecdysozoa</taxon>
        <taxon>Arthropoda</taxon>
        <taxon>Hexapoda</taxon>
        <taxon>Insecta</taxon>
        <taxon>Pterygota</taxon>
        <taxon>Neoptera</taxon>
        <taxon>Paraneoptera</taxon>
        <taxon>Hemiptera</taxon>
        <taxon>Sternorrhyncha</taxon>
        <taxon>Aphidomorpha</taxon>
        <taxon>Aphidoidea</taxon>
        <taxon>Aphididae</taxon>
        <taxon>Aphidini</taxon>
        <taxon>Aphis</taxon>
        <taxon>Aphis</taxon>
    </lineage>
</organism>